<protein>
    <submittedName>
        <fullName evidence="1">Uncharacterized protein</fullName>
    </submittedName>
</protein>
<dbReference type="AlphaFoldDB" id="A0A9X1UBH7"/>
<evidence type="ECO:0000313" key="1">
    <source>
        <dbReference type="EMBL" id="MCG2632205.1"/>
    </source>
</evidence>
<dbReference type="EMBL" id="JAKLUA010000030">
    <property type="protein sequence ID" value="MCG2673018.1"/>
    <property type="molecule type" value="Genomic_DNA"/>
</dbReference>
<comment type="caution">
    <text evidence="1">The sequence shown here is derived from an EMBL/GenBank/DDBJ whole genome shotgun (WGS) entry which is preliminary data.</text>
</comment>
<accession>A0A9X1UBH7</accession>
<dbReference type="InterPro" id="IPR010982">
    <property type="entry name" value="Lambda_DNA-bd_dom_sf"/>
</dbReference>
<dbReference type="Proteomes" id="UP001139012">
    <property type="component" value="Unassembled WGS sequence"/>
</dbReference>
<reference evidence="1" key="1">
    <citation type="submission" date="2022-01" db="EMBL/GenBank/DDBJ databases">
        <title>Genome sequnece data of strain Bradyrhizobium sp. nov.</title>
        <authorList>
            <person name="Zhang J."/>
        </authorList>
    </citation>
    <scope>NUCLEOTIDE SEQUENCE</scope>
    <source>
        <strain evidence="2">WYCCWR 12774</strain>
        <strain evidence="1">WYCCWR 13023</strain>
    </source>
</reference>
<dbReference type="EMBL" id="JAKLTY010000037">
    <property type="protein sequence ID" value="MCG2632205.1"/>
    <property type="molecule type" value="Genomic_DNA"/>
</dbReference>
<evidence type="ECO:0000313" key="2">
    <source>
        <dbReference type="EMBL" id="MCG2673018.1"/>
    </source>
</evidence>
<dbReference type="Proteomes" id="UP001139054">
    <property type="component" value="Unassembled WGS sequence"/>
</dbReference>
<dbReference type="RefSeq" id="WP_237874124.1">
    <property type="nucleotide sequence ID" value="NZ_JAKLTY010000037.1"/>
</dbReference>
<keyword evidence="3" id="KW-1185">Reference proteome</keyword>
<organism evidence="1 4">
    <name type="scientific">Bradyrhizobium zhengyangense</name>
    <dbReference type="NCBI Taxonomy" id="2911009"/>
    <lineage>
        <taxon>Bacteria</taxon>
        <taxon>Pseudomonadati</taxon>
        <taxon>Pseudomonadota</taxon>
        <taxon>Alphaproteobacteria</taxon>
        <taxon>Hyphomicrobiales</taxon>
        <taxon>Nitrobacteraceae</taxon>
        <taxon>Bradyrhizobium</taxon>
    </lineage>
</organism>
<dbReference type="Gene3D" id="1.10.260.40">
    <property type="entry name" value="lambda repressor-like DNA-binding domains"/>
    <property type="match status" value="1"/>
</dbReference>
<name>A0A9X1UBH7_9BRAD</name>
<evidence type="ECO:0000313" key="4">
    <source>
        <dbReference type="Proteomes" id="UP001139054"/>
    </source>
</evidence>
<proteinExistence type="predicted"/>
<evidence type="ECO:0000313" key="3">
    <source>
        <dbReference type="Proteomes" id="UP001139012"/>
    </source>
</evidence>
<gene>
    <name evidence="2" type="ORF">L6637_39555</name>
    <name evidence="1" type="ORF">L6654_36925</name>
</gene>
<dbReference type="GO" id="GO:0003677">
    <property type="term" value="F:DNA binding"/>
    <property type="evidence" value="ECO:0007669"/>
    <property type="project" value="InterPro"/>
</dbReference>
<sequence length="64" mass="7078">MTAGQFNAALDKLGFTQMGFARKLELGERSVRRWAAGQWPVPVPVAMLLNLMLKTNSTVDDLKS</sequence>